<dbReference type="InterPro" id="IPR001128">
    <property type="entry name" value="Cyt_P450"/>
</dbReference>
<dbReference type="Gene3D" id="1.10.630.10">
    <property type="entry name" value="Cytochrome P450"/>
    <property type="match status" value="1"/>
</dbReference>
<evidence type="ECO:0000313" key="15">
    <source>
        <dbReference type="EMBL" id="SSX17977.1"/>
    </source>
</evidence>
<keyword evidence="7" id="KW-0479">Metal-binding</keyword>
<comment type="function">
    <text evidence="2">May be involved in the metabolism of insect hormones and in the breakdown of synthetic insecticides.</text>
</comment>
<dbReference type="VEuPathDB" id="VectorBase:CSON006007"/>
<evidence type="ECO:0000256" key="13">
    <source>
        <dbReference type="ARBA" id="ARBA00023136"/>
    </source>
</evidence>
<dbReference type="GO" id="GO:0004497">
    <property type="term" value="F:monooxygenase activity"/>
    <property type="evidence" value="ECO:0007669"/>
    <property type="project" value="UniProtKB-KW"/>
</dbReference>
<dbReference type="Pfam" id="PF00067">
    <property type="entry name" value="p450"/>
    <property type="match status" value="1"/>
</dbReference>
<dbReference type="GO" id="GO:0005506">
    <property type="term" value="F:iron ion binding"/>
    <property type="evidence" value="ECO:0007669"/>
    <property type="project" value="InterPro"/>
</dbReference>
<dbReference type="PANTHER" id="PTHR24291">
    <property type="entry name" value="CYTOCHROME P450 FAMILY 4"/>
    <property type="match status" value="1"/>
</dbReference>
<dbReference type="GO" id="GO:0016705">
    <property type="term" value="F:oxidoreductase activity, acting on paired donors, with incorporation or reduction of molecular oxygen"/>
    <property type="evidence" value="ECO:0007669"/>
    <property type="project" value="InterPro"/>
</dbReference>
<keyword evidence="13" id="KW-0472">Membrane</keyword>
<dbReference type="AlphaFoldDB" id="A0A336JZK2"/>
<dbReference type="InterPro" id="IPR050196">
    <property type="entry name" value="Cytochrome_P450_Monoox"/>
</dbReference>
<keyword evidence="8" id="KW-0256">Endoplasmic reticulum</keyword>
<evidence type="ECO:0000256" key="10">
    <source>
        <dbReference type="ARBA" id="ARBA00023002"/>
    </source>
</evidence>
<gene>
    <name evidence="14" type="primary">CSON006007</name>
</gene>
<evidence type="ECO:0000256" key="6">
    <source>
        <dbReference type="ARBA" id="ARBA00022617"/>
    </source>
</evidence>
<evidence type="ECO:0000256" key="12">
    <source>
        <dbReference type="ARBA" id="ARBA00023033"/>
    </source>
</evidence>
<dbReference type="GO" id="GO:0005789">
    <property type="term" value="C:endoplasmic reticulum membrane"/>
    <property type="evidence" value="ECO:0007669"/>
    <property type="project" value="UniProtKB-SubCell"/>
</dbReference>
<dbReference type="SUPFAM" id="SSF48264">
    <property type="entry name" value="Cytochrome P450"/>
    <property type="match status" value="1"/>
</dbReference>
<dbReference type="EMBL" id="UFQS01000022">
    <property type="protein sequence ID" value="SSW97591.1"/>
    <property type="molecule type" value="Genomic_DNA"/>
</dbReference>
<keyword evidence="10" id="KW-0560">Oxidoreductase</keyword>
<keyword evidence="12" id="KW-0503">Monooxygenase</keyword>
<evidence type="ECO:0000256" key="4">
    <source>
        <dbReference type="ARBA" id="ARBA00004406"/>
    </source>
</evidence>
<accession>A0A336JZK2</accession>
<evidence type="ECO:0000256" key="1">
    <source>
        <dbReference type="ARBA" id="ARBA00001971"/>
    </source>
</evidence>
<name>A0A336JZK2_CULSO</name>
<evidence type="ECO:0000256" key="9">
    <source>
        <dbReference type="ARBA" id="ARBA00022848"/>
    </source>
</evidence>
<dbReference type="GO" id="GO:0020037">
    <property type="term" value="F:heme binding"/>
    <property type="evidence" value="ECO:0007669"/>
    <property type="project" value="InterPro"/>
</dbReference>
<evidence type="ECO:0000256" key="11">
    <source>
        <dbReference type="ARBA" id="ARBA00023004"/>
    </source>
</evidence>
<dbReference type="PANTHER" id="PTHR24291:SF189">
    <property type="entry name" value="CYTOCHROME P450 4C3-RELATED"/>
    <property type="match status" value="1"/>
</dbReference>
<dbReference type="InterPro" id="IPR036396">
    <property type="entry name" value="Cyt_P450_sf"/>
</dbReference>
<evidence type="ECO:0000256" key="3">
    <source>
        <dbReference type="ARBA" id="ARBA00004174"/>
    </source>
</evidence>
<protein>
    <submittedName>
        <fullName evidence="14">CSON006007 protein</fullName>
    </submittedName>
</protein>
<evidence type="ECO:0000256" key="7">
    <source>
        <dbReference type="ARBA" id="ARBA00022723"/>
    </source>
</evidence>
<dbReference type="EMBL" id="UFQT01000022">
    <property type="protein sequence ID" value="SSX17977.1"/>
    <property type="molecule type" value="Genomic_DNA"/>
</dbReference>
<comment type="similarity">
    <text evidence="5">Belongs to the cytochrome P450 family.</text>
</comment>
<evidence type="ECO:0000256" key="8">
    <source>
        <dbReference type="ARBA" id="ARBA00022824"/>
    </source>
</evidence>
<reference evidence="14" key="1">
    <citation type="submission" date="2018-04" db="EMBL/GenBank/DDBJ databases">
        <authorList>
            <person name="Go L.Y."/>
            <person name="Mitchell J.A."/>
        </authorList>
    </citation>
    <scope>NUCLEOTIDE SEQUENCE</scope>
    <source>
        <tissue evidence="14">Whole organism</tissue>
    </source>
</reference>
<keyword evidence="9" id="KW-0492">Microsome</keyword>
<evidence type="ECO:0000256" key="2">
    <source>
        <dbReference type="ARBA" id="ARBA00003690"/>
    </source>
</evidence>
<sequence length="257" mass="30064">MAISTLLLIVTIISFAYYKYRKFVKWADNVPGYDDPFFTRPVIRGLFANRRQRVLMIMDIAKNYPRIYRLMYGPIPKLVIFDPELVKQVLTSTKCLKKPNFYRFFGWGAGLATAPVDTWKKHRKLLNPAFGIAALQSFIPIFDACSSEFAKTLEPHVNSIEFNLLEYSVNATLDSICATSFGINVQAQKKRQKYAMISLKIMIIHLLRKYKFNTSLKWSDIKWQLDIHLHITKPHLVSIQRRNFYDTRTEDERSRNV</sequence>
<comment type="cofactor">
    <cofactor evidence="1">
        <name>heme</name>
        <dbReference type="ChEBI" id="CHEBI:30413"/>
    </cofactor>
</comment>
<keyword evidence="11" id="KW-0408">Iron</keyword>
<proteinExistence type="inferred from homology"/>
<evidence type="ECO:0000256" key="5">
    <source>
        <dbReference type="ARBA" id="ARBA00010617"/>
    </source>
</evidence>
<comment type="subcellular location">
    <subcellularLocation>
        <location evidence="4">Endoplasmic reticulum membrane</location>
        <topology evidence="4">Peripheral membrane protein</topology>
    </subcellularLocation>
    <subcellularLocation>
        <location evidence="3">Microsome membrane</location>
        <topology evidence="3">Peripheral membrane protein</topology>
    </subcellularLocation>
</comment>
<reference evidence="15" key="2">
    <citation type="submission" date="2018-07" db="EMBL/GenBank/DDBJ databases">
        <authorList>
            <person name="Quirk P.G."/>
            <person name="Krulwich T.A."/>
        </authorList>
    </citation>
    <scope>NUCLEOTIDE SEQUENCE</scope>
</reference>
<organism evidence="14">
    <name type="scientific">Culicoides sonorensis</name>
    <name type="common">Biting midge</name>
    <dbReference type="NCBI Taxonomy" id="179676"/>
    <lineage>
        <taxon>Eukaryota</taxon>
        <taxon>Metazoa</taxon>
        <taxon>Ecdysozoa</taxon>
        <taxon>Arthropoda</taxon>
        <taxon>Hexapoda</taxon>
        <taxon>Insecta</taxon>
        <taxon>Pterygota</taxon>
        <taxon>Neoptera</taxon>
        <taxon>Endopterygota</taxon>
        <taxon>Diptera</taxon>
        <taxon>Nematocera</taxon>
        <taxon>Chironomoidea</taxon>
        <taxon>Ceratopogonidae</taxon>
        <taxon>Ceratopogoninae</taxon>
        <taxon>Culicoides</taxon>
        <taxon>Monoculicoides</taxon>
    </lineage>
</organism>
<evidence type="ECO:0000313" key="14">
    <source>
        <dbReference type="EMBL" id="SSW97591.1"/>
    </source>
</evidence>
<keyword evidence="6" id="KW-0349">Heme</keyword>